<sequence length="73" mass="7892">MAATTFGGGTLARDDKHQTTLEASIAWSYGMKDGALEKATRGRSQDLTETTWQLSWVGSLVEVHTPRRPSGVA</sequence>
<dbReference type="Proteomes" id="UP000729402">
    <property type="component" value="Unassembled WGS sequence"/>
</dbReference>
<keyword evidence="2" id="KW-1185">Reference proteome</keyword>
<gene>
    <name evidence="1" type="ORF">GUJ93_ZPchr0012g21825</name>
</gene>
<organism evidence="1 2">
    <name type="scientific">Zizania palustris</name>
    <name type="common">Northern wild rice</name>
    <dbReference type="NCBI Taxonomy" id="103762"/>
    <lineage>
        <taxon>Eukaryota</taxon>
        <taxon>Viridiplantae</taxon>
        <taxon>Streptophyta</taxon>
        <taxon>Embryophyta</taxon>
        <taxon>Tracheophyta</taxon>
        <taxon>Spermatophyta</taxon>
        <taxon>Magnoliopsida</taxon>
        <taxon>Liliopsida</taxon>
        <taxon>Poales</taxon>
        <taxon>Poaceae</taxon>
        <taxon>BOP clade</taxon>
        <taxon>Oryzoideae</taxon>
        <taxon>Oryzeae</taxon>
        <taxon>Zizaniinae</taxon>
        <taxon>Zizania</taxon>
    </lineage>
</organism>
<name>A0A8J5WSH9_ZIZPA</name>
<proteinExistence type="predicted"/>
<evidence type="ECO:0000313" key="1">
    <source>
        <dbReference type="EMBL" id="KAG8094314.1"/>
    </source>
</evidence>
<evidence type="ECO:0000313" key="2">
    <source>
        <dbReference type="Proteomes" id="UP000729402"/>
    </source>
</evidence>
<accession>A0A8J5WSH9</accession>
<comment type="caution">
    <text evidence="1">The sequence shown here is derived from an EMBL/GenBank/DDBJ whole genome shotgun (WGS) entry which is preliminary data.</text>
</comment>
<dbReference type="EMBL" id="JAAALK010000080">
    <property type="protein sequence ID" value="KAG8094314.1"/>
    <property type="molecule type" value="Genomic_DNA"/>
</dbReference>
<reference evidence="1" key="2">
    <citation type="submission" date="2021-02" db="EMBL/GenBank/DDBJ databases">
        <authorList>
            <person name="Kimball J.A."/>
            <person name="Haas M.W."/>
            <person name="Macchietto M."/>
            <person name="Kono T."/>
            <person name="Duquette J."/>
            <person name="Shao M."/>
        </authorList>
    </citation>
    <scope>NUCLEOTIDE SEQUENCE</scope>
    <source>
        <tissue evidence="1">Fresh leaf tissue</tissue>
    </source>
</reference>
<reference evidence="1" key="1">
    <citation type="journal article" date="2021" name="bioRxiv">
        <title>Whole Genome Assembly and Annotation of Northern Wild Rice, Zizania palustris L., Supports a Whole Genome Duplication in the Zizania Genus.</title>
        <authorList>
            <person name="Haas M."/>
            <person name="Kono T."/>
            <person name="Macchietto M."/>
            <person name="Millas R."/>
            <person name="McGilp L."/>
            <person name="Shao M."/>
            <person name="Duquette J."/>
            <person name="Hirsch C.N."/>
            <person name="Kimball J."/>
        </authorList>
    </citation>
    <scope>NUCLEOTIDE SEQUENCE</scope>
    <source>
        <tissue evidence="1">Fresh leaf tissue</tissue>
    </source>
</reference>
<dbReference type="AlphaFoldDB" id="A0A8J5WSH9"/>
<protein>
    <submittedName>
        <fullName evidence="1">Uncharacterized protein</fullName>
    </submittedName>
</protein>